<sequence>MENNLGKCFKLLRESKGLSQKEIAGDVISIAQLSRFERGVSNINADTLYHCLENMNVSIAEFQCVCRNYLQNQTLLFQDEVAKAFIEKNTLTLKHYLVKCHQLEISAPQQKFYKLNTIVVKAVLYQCDKKEKVPKKDVQFLVDYLFSVEEWGRYELWLFTYSASLMTSDLVETFACEMINRTQFYQEIPENRRLVNQMLFNVINICIERSRFSLAFKLLNYADNLKKDETDLFIRNAVKYCRGYYLFKTGNLSGLQTMEKCAEIMIFLECHSIAQQMLDRISELKAETSHMQKELTHL</sequence>
<dbReference type="EMBL" id="FNJK01000002">
    <property type="protein sequence ID" value="SDO83473.1"/>
    <property type="molecule type" value="Genomic_DNA"/>
</dbReference>
<dbReference type="RefSeq" id="WP_074482198.1">
    <property type="nucleotide sequence ID" value="NZ_FNJK01000002.1"/>
</dbReference>
<dbReference type="Pfam" id="PF21259">
    <property type="entry name" value="Rgg_C"/>
    <property type="match status" value="1"/>
</dbReference>
<accession>A0A1H0MST1</accession>
<dbReference type="PANTHER" id="PTHR37038">
    <property type="entry name" value="TRANSCRIPTIONAL REGULATOR-RELATED"/>
    <property type="match status" value="1"/>
</dbReference>
<dbReference type="InterPro" id="IPR010057">
    <property type="entry name" value="Transcription_activator_Rgg_C"/>
</dbReference>
<dbReference type="PANTHER" id="PTHR37038:SF12">
    <property type="entry name" value="TRANSCRIPTIONAL REGULATOR"/>
    <property type="match status" value="1"/>
</dbReference>
<dbReference type="PROSITE" id="PS50943">
    <property type="entry name" value="HTH_CROC1"/>
    <property type="match status" value="1"/>
</dbReference>
<dbReference type="AlphaFoldDB" id="A0A1H0MST1"/>
<dbReference type="Proteomes" id="UP000183816">
    <property type="component" value="Unassembled WGS sequence"/>
</dbReference>
<dbReference type="InterPro" id="IPR001387">
    <property type="entry name" value="Cro/C1-type_HTH"/>
</dbReference>
<evidence type="ECO:0000313" key="3">
    <source>
        <dbReference type="Proteomes" id="UP000183816"/>
    </source>
</evidence>
<evidence type="ECO:0000259" key="1">
    <source>
        <dbReference type="PROSITE" id="PS50943"/>
    </source>
</evidence>
<gene>
    <name evidence="2" type="ORF">SAMN05216347_102463</name>
</gene>
<reference evidence="2 3" key="1">
    <citation type="submission" date="2016-10" db="EMBL/GenBank/DDBJ databases">
        <authorList>
            <person name="de Groot N.N."/>
        </authorList>
    </citation>
    <scope>NUCLEOTIDE SEQUENCE [LARGE SCALE GENOMIC DNA]</scope>
    <source>
        <strain evidence="2 3">Sb04</strain>
    </source>
</reference>
<organism evidence="2 3">
    <name type="scientific">Streptococcus equinus</name>
    <name type="common">Streptococcus bovis</name>
    <dbReference type="NCBI Taxonomy" id="1335"/>
    <lineage>
        <taxon>Bacteria</taxon>
        <taxon>Bacillati</taxon>
        <taxon>Bacillota</taxon>
        <taxon>Bacilli</taxon>
        <taxon>Lactobacillales</taxon>
        <taxon>Streptococcaceae</taxon>
        <taxon>Streptococcus</taxon>
    </lineage>
</organism>
<evidence type="ECO:0000313" key="2">
    <source>
        <dbReference type="EMBL" id="SDO83473.1"/>
    </source>
</evidence>
<dbReference type="Gene3D" id="1.10.260.40">
    <property type="entry name" value="lambda repressor-like DNA-binding domains"/>
    <property type="match status" value="1"/>
</dbReference>
<dbReference type="OrthoDB" id="5769614at2"/>
<dbReference type="Gene3D" id="1.25.40.400">
    <property type="match status" value="1"/>
</dbReference>
<dbReference type="NCBIfam" id="TIGR01716">
    <property type="entry name" value="RGG_Cterm"/>
    <property type="match status" value="1"/>
</dbReference>
<feature type="domain" description="HTH cro/C1-type" evidence="1">
    <location>
        <begin position="9"/>
        <end position="62"/>
    </location>
</feature>
<protein>
    <submittedName>
        <fullName evidence="2">Transcriptional activator, Rgg/GadR/MutR family, C-terminal domain-containing protein</fullName>
    </submittedName>
</protein>
<proteinExistence type="predicted"/>
<dbReference type="SUPFAM" id="SSF47413">
    <property type="entry name" value="lambda repressor-like DNA-binding domains"/>
    <property type="match status" value="1"/>
</dbReference>
<dbReference type="InterPro" id="IPR053163">
    <property type="entry name" value="HTH-type_regulator_Rgg"/>
</dbReference>
<dbReference type="GO" id="GO:0003677">
    <property type="term" value="F:DNA binding"/>
    <property type="evidence" value="ECO:0007669"/>
    <property type="project" value="InterPro"/>
</dbReference>
<name>A0A1H0MST1_STREI</name>
<dbReference type="SMART" id="SM00530">
    <property type="entry name" value="HTH_XRE"/>
    <property type="match status" value="1"/>
</dbReference>
<dbReference type="InterPro" id="IPR010982">
    <property type="entry name" value="Lambda_DNA-bd_dom_sf"/>
</dbReference>
<dbReference type="CDD" id="cd00093">
    <property type="entry name" value="HTH_XRE"/>
    <property type="match status" value="1"/>
</dbReference>
<dbReference type="Pfam" id="PF01381">
    <property type="entry name" value="HTH_3"/>
    <property type="match status" value="1"/>
</dbReference>